<organism evidence="1">
    <name type="scientific">Ophidiomyces ophidiicola</name>
    <dbReference type="NCBI Taxonomy" id="1387563"/>
    <lineage>
        <taxon>Eukaryota</taxon>
        <taxon>Fungi</taxon>
        <taxon>Dikarya</taxon>
        <taxon>Ascomycota</taxon>
        <taxon>Pezizomycotina</taxon>
        <taxon>Eurotiomycetes</taxon>
        <taxon>Eurotiomycetidae</taxon>
        <taxon>Onygenales</taxon>
        <taxon>Onygenaceae</taxon>
        <taxon>Ophidiomyces</taxon>
    </lineage>
</organism>
<evidence type="ECO:0000313" key="1">
    <source>
        <dbReference type="EMBL" id="KAI2382667.1"/>
    </source>
</evidence>
<comment type="caution">
    <text evidence="1">The sequence shown here is derived from an EMBL/GenBank/DDBJ whole genome shotgun (WGS) entry which is preliminary data.</text>
</comment>
<dbReference type="EMBL" id="JALBCA010000113">
    <property type="protein sequence ID" value="KAI2382667.1"/>
    <property type="molecule type" value="Genomic_DNA"/>
</dbReference>
<reference evidence="1" key="1">
    <citation type="journal article" date="2022" name="bioRxiv">
        <title>Population genetic analysis of Ophidiomyces ophidiicola, the causative agent of snake fungal disease, indicates recent introductions to the USA.</title>
        <authorList>
            <person name="Ladner J.T."/>
            <person name="Palmer J.M."/>
            <person name="Ettinger C.L."/>
            <person name="Stajich J.E."/>
            <person name="Farrell T.M."/>
            <person name="Glorioso B.M."/>
            <person name="Lawson B."/>
            <person name="Price S.J."/>
            <person name="Stengle A.G."/>
            <person name="Grear D.A."/>
            <person name="Lorch J.M."/>
        </authorList>
    </citation>
    <scope>NUCLEOTIDE SEQUENCE</scope>
    <source>
        <strain evidence="1">NWHC 24266-5</strain>
    </source>
</reference>
<sequence length="540" mass="59666">MPDPSSIDVVVVGNGPSALILSYILHGNIPFYDPQTPHPDPILHEKLVNAPDLLDLDIPALTNHFEASRFSYSTQALPVNALLDAIVRPNADIDDTGQYSCIQWRRLPEKAVPHLVLGNALEPGGQWTECPKGTTWDIQSLSYAGMLSLPGYSFQTHHRKLYGSTPLAFTRPSRCEIAGYFAAYPPAVGISEAIKSSETVANISRTDEGFYIASHNLICKSLVLASGIFAEVKPARPLLQPLLNKIIAPLEMKDDDRPLLIVGSGFSAADIIISAPAHRRMIHIFKWAPDERPSPLKSCHQQAYPEYAGIYRLMKRCASLPPGGSTDPKLPFRPSTLSPFLKSRDWGDVYEGLPNTLITDVVIDDHGALVTLKRDDGTILRRHVSDLAYAVGRQGSLDYMDQPLRAEILPSNTNAADTGLISASTLREAALCDLELAPRVYIIGSLTGDSLIRFSYGGCVYVAGKIIRDTFNEKETVEYQAGWHHRKRAVTTNGFQRECRISEPGQNHNRAQEAKGNASQSGFIWAKGRLLWDMLFWWSR</sequence>
<gene>
    <name evidence="1" type="ORF">LOY88_005814</name>
</gene>
<proteinExistence type="predicted"/>
<accession>A0ACB8UPK5</accession>
<protein>
    <submittedName>
        <fullName evidence="1">Uncharacterized protein</fullName>
    </submittedName>
</protein>
<name>A0ACB8UPK5_9EURO</name>